<dbReference type="STRING" id="1076872.G8ZM64"/>
<dbReference type="GO" id="GO:0005777">
    <property type="term" value="C:peroxisome"/>
    <property type="evidence" value="ECO:0007669"/>
    <property type="project" value="UniProtKB-SubCell"/>
</dbReference>
<evidence type="ECO:0000256" key="17">
    <source>
        <dbReference type="ARBA" id="ARBA00073438"/>
    </source>
</evidence>
<keyword evidence="6" id="KW-0999">Mitochondrion inner membrane</keyword>
<dbReference type="InterPro" id="IPR042231">
    <property type="entry name" value="Cho/carn_acyl_trans_2"/>
</dbReference>
<evidence type="ECO:0000256" key="3">
    <source>
        <dbReference type="ARBA" id="ARBA00005232"/>
    </source>
</evidence>
<dbReference type="Gene3D" id="3.30.559.70">
    <property type="entry name" value="Choline/Carnitine o-acyltransferase, domain 2"/>
    <property type="match status" value="1"/>
</dbReference>
<sequence length="662" mass="75751">MKTYRGRLMQLPLTRRMSSSSQRFPILQRFPFETQNGEHYWAYKDNEAHRSTRANYKGDTFSQQSKLPSLGVPELEQTISKYLQTIKPYCSESSEYARQELLCKDFVDNLGPVLQKRLVEFASNKRNWMSELWDNQAYLEYNDPVTPYVSYFYSHKPLPTSHRSIDSDPLLKATAIVVTVSRIIESLKDESLPAEIVKDSPFCMNSFHLMFNTSRLPGLPQDNRDTNVFYSIYENNYIVVAYKGNFYKLITHDPHTAKPLEPNAIWTQFYSIVNEKSAHLNIETNSGVGLLTTLARDQWRSAYRDLVKNPLSKESLEVIHKAAYLVALDDSIPVTLEEKSRNLWHGNGFNRYFDKSLQFIVAQNGSSGCMNEHSKMDGTPTCFLNDYVCRQISKLNPETFTKAVHRSAKEHEVTHLPFLITPAVKEWINVAQDSFNAEILQHDLRVWHYNRLGKKFIKKNGMSPDAFIQQVIQLAVYKYLGKQLPTYEAASTRRFFKGRTEAGRPVSEPSHDFVTAWENPKSSTSEKVSLLKKSAKFHSDYLKAAAAGQGVDRHFFGLKNMLTSTDSVPPLFTDSLFNYSSTWLISTSQLSSEMFDGYGWSQVNDNGFGLAYMLNNDWLHINIVNKPLASGLSVDRLHYYLNVAADEIHDALIAEEGLKAKL</sequence>
<evidence type="ECO:0000256" key="11">
    <source>
        <dbReference type="ARBA" id="ARBA00023136"/>
    </source>
</evidence>
<keyword evidence="12" id="KW-0576">Peroxisome</keyword>
<keyword evidence="5 19" id="KW-0808">Transferase</keyword>
<dbReference type="Gene3D" id="3.30.559.10">
    <property type="entry name" value="Chloramphenicol acetyltransferase-like domain"/>
    <property type="match status" value="1"/>
</dbReference>
<keyword evidence="4" id="KW-0813">Transport</keyword>
<dbReference type="EC" id="2.3.1.7" evidence="16"/>
<dbReference type="InParanoid" id="G8ZM64"/>
<keyword evidence="13 19" id="KW-0012">Acyltransferase</keyword>
<dbReference type="HOGENOM" id="CLU_013513_5_1_1"/>
<evidence type="ECO:0000256" key="8">
    <source>
        <dbReference type="ARBA" id="ARBA00022946"/>
    </source>
</evidence>
<evidence type="ECO:0000259" key="20">
    <source>
        <dbReference type="Pfam" id="PF00755"/>
    </source>
</evidence>
<comment type="function">
    <text evidence="15">Carnitine acetylase is specific for short chain fatty acids. Carnitine acetylase seems to affect the flux through the pyruvate dehydrogenase complex. It may be involved as well in the transport of acetyl-CoA into mitochondria.</text>
</comment>
<dbReference type="InterPro" id="IPR000542">
    <property type="entry name" value="Carn_acyl_trans"/>
</dbReference>
<dbReference type="AlphaFoldDB" id="G8ZM64"/>
<evidence type="ECO:0000256" key="6">
    <source>
        <dbReference type="ARBA" id="ARBA00022792"/>
    </source>
</evidence>
<protein>
    <recommendedName>
        <fullName evidence="17">Carnitine O-acetyltransferase, mitochondrial</fullName>
        <ecNumber evidence="16">2.3.1.7</ecNumber>
    </recommendedName>
</protein>
<keyword evidence="9" id="KW-0443">Lipid metabolism</keyword>
<keyword evidence="8" id="KW-0809">Transit peptide</keyword>
<feature type="domain" description="Choline/carnitine acyltransferase" evidence="20">
    <location>
        <begin position="71"/>
        <end position="641"/>
    </location>
</feature>
<comment type="subcellular location">
    <subcellularLocation>
        <location evidence="2">Mitochondrion inner membrane</location>
        <topology evidence="2">Peripheral membrane protein</topology>
        <orientation evidence="2">Matrix side</orientation>
    </subcellularLocation>
    <subcellularLocation>
        <location evidence="1">Peroxisome</location>
    </subcellularLocation>
</comment>
<dbReference type="PROSITE" id="PS00440">
    <property type="entry name" value="ACYLTRANSF_C_2"/>
    <property type="match status" value="1"/>
</dbReference>
<evidence type="ECO:0000256" key="5">
    <source>
        <dbReference type="ARBA" id="ARBA00022679"/>
    </source>
</evidence>
<dbReference type="GO" id="GO:0006631">
    <property type="term" value="P:fatty acid metabolic process"/>
    <property type="evidence" value="ECO:0007669"/>
    <property type="project" value="UniProtKB-KW"/>
</dbReference>
<dbReference type="Pfam" id="PF00755">
    <property type="entry name" value="Carn_acyltransf"/>
    <property type="match status" value="1"/>
</dbReference>
<evidence type="ECO:0000256" key="12">
    <source>
        <dbReference type="ARBA" id="ARBA00023140"/>
    </source>
</evidence>
<reference evidence="21 22" key="1">
    <citation type="journal article" date="2011" name="Proc. Natl. Acad. Sci. U.S.A.">
        <title>Evolutionary erosion of yeast sex chromosomes by mating-type switching accidents.</title>
        <authorList>
            <person name="Gordon J.L."/>
            <person name="Armisen D."/>
            <person name="Proux-Wera E."/>
            <person name="Oheigeartaigh S.S."/>
            <person name="Byrne K.P."/>
            <person name="Wolfe K.H."/>
        </authorList>
    </citation>
    <scope>NUCLEOTIDE SEQUENCE [LARGE SCALE GENOMIC DNA]</scope>
    <source>
        <strain evidence="22">ATCC 10662 / CBS 1146 / NBRC 0425 / NCYC 2629 / NRRL Y-866</strain>
    </source>
</reference>
<evidence type="ECO:0000256" key="10">
    <source>
        <dbReference type="ARBA" id="ARBA00023128"/>
    </source>
</evidence>
<evidence type="ECO:0000256" key="19">
    <source>
        <dbReference type="RuleBase" id="RU003801"/>
    </source>
</evidence>
<evidence type="ECO:0000256" key="7">
    <source>
        <dbReference type="ARBA" id="ARBA00022832"/>
    </source>
</evidence>
<dbReference type="SUPFAM" id="SSF52777">
    <property type="entry name" value="CoA-dependent acyltransferases"/>
    <property type="match status" value="2"/>
</dbReference>
<dbReference type="FunFam" id="3.30.559.70:FF:000007">
    <property type="entry name" value="Carnitine O-acetyltransferase, mitochondrial"/>
    <property type="match status" value="1"/>
</dbReference>
<dbReference type="OrthoDB" id="240216at2759"/>
<accession>G8ZM64</accession>
<evidence type="ECO:0000313" key="22">
    <source>
        <dbReference type="Proteomes" id="UP000005627"/>
    </source>
</evidence>
<keyword evidence="7" id="KW-0276">Fatty acid metabolism</keyword>
<evidence type="ECO:0000256" key="9">
    <source>
        <dbReference type="ARBA" id="ARBA00023098"/>
    </source>
</evidence>
<organism evidence="21 22">
    <name type="scientific">Torulaspora delbrueckii</name>
    <name type="common">Yeast</name>
    <name type="synonym">Candida colliculosa</name>
    <dbReference type="NCBI Taxonomy" id="4950"/>
    <lineage>
        <taxon>Eukaryota</taxon>
        <taxon>Fungi</taxon>
        <taxon>Dikarya</taxon>
        <taxon>Ascomycota</taxon>
        <taxon>Saccharomycotina</taxon>
        <taxon>Saccharomycetes</taxon>
        <taxon>Saccharomycetales</taxon>
        <taxon>Saccharomycetaceae</taxon>
        <taxon>Torulaspora</taxon>
    </lineage>
</organism>
<keyword evidence="22" id="KW-1185">Reference proteome</keyword>
<dbReference type="PANTHER" id="PTHR22589:SF103">
    <property type="entry name" value="CARNITINE O-ACETYL-TRANSFERASE, ISOFORM A-RELATED"/>
    <property type="match status" value="1"/>
</dbReference>
<proteinExistence type="inferred from homology"/>
<name>G8ZM64_TORDE</name>
<dbReference type="KEGG" id="tdl:TDEL_0A03760"/>
<evidence type="ECO:0000256" key="4">
    <source>
        <dbReference type="ARBA" id="ARBA00022448"/>
    </source>
</evidence>
<evidence type="ECO:0000256" key="16">
    <source>
        <dbReference type="ARBA" id="ARBA00066910"/>
    </source>
</evidence>
<dbReference type="InterPro" id="IPR023213">
    <property type="entry name" value="CAT-like_dom_sf"/>
</dbReference>
<dbReference type="InterPro" id="IPR039551">
    <property type="entry name" value="Cho/carn_acyl_trans"/>
</dbReference>
<evidence type="ECO:0000256" key="2">
    <source>
        <dbReference type="ARBA" id="ARBA00004443"/>
    </source>
</evidence>
<keyword evidence="10" id="KW-0496">Mitochondrion</keyword>
<comment type="similarity">
    <text evidence="3 19">Belongs to the carnitine/choline acetyltransferase family.</text>
</comment>
<dbReference type="EMBL" id="HE616742">
    <property type="protein sequence ID" value="CCE89708.1"/>
    <property type="molecule type" value="Genomic_DNA"/>
</dbReference>
<comment type="catalytic activity">
    <reaction evidence="14">
        <text>(R)-carnitine + acetyl-CoA = O-acetyl-(R)-carnitine + CoA</text>
        <dbReference type="Rhea" id="RHEA:21136"/>
        <dbReference type="ChEBI" id="CHEBI:16347"/>
        <dbReference type="ChEBI" id="CHEBI:57287"/>
        <dbReference type="ChEBI" id="CHEBI:57288"/>
        <dbReference type="ChEBI" id="CHEBI:57589"/>
        <dbReference type="EC" id="2.3.1.7"/>
    </reaction>
</comment>
<gene>
    <name evidence="21" type="primary">TDEL0A03760</name>
    <name evidence="21" type="ORF">TDEL_0A03760</name>
</gene>
<dbReference type="RefSeq" id="XP_003678919.1">
    <property type="nucleotide sequence ID" value="XM_003678871.1"/>
</dbReference>
<feature type="active site" description="Proton acceptor" evidence="18">
    <location>
        <position position="373"/>
    </location>
</feature>
<evidence type="ECO:0000256" key="18">
    <source>
        <dbReference type="PIRSR" id="PIRSR600542-1"/>
    </source>
</evidence>
<evidence type="ECO:0000256" key="1">
    <source>
        <dbReference type="ARBA" id="ARBA00004275"/>
    </source>
</evidence>
<keyword evidence="11" id="KW-0472">Membrane</keyword>
<evidence type="ECO:0000313" key="21">
    <source>
        <dbReference type="EMBL" id="CCE89708.1"/>
    </source>
</evidence>
<dbReference type="Proteomes" id="UP000005627">
    <property type="component" value="Chromosome 1"/>
</dbReference>
<dbReference type="GeneID" id="11503360"/>
<evidence type="ECO:0000256" key="15">
    <source>
        <dbReference type="ARBA" id="ARBA00053195"/>
    </source>
</evidence>
<dbReference type="eggNOG" id="KOG3717">
    <property type="taxonomic scope" value="Eukaryota"/>
</dbReference>
<dbReference type="GO" id="GO:0004092">
    <property type="term" value="F:carnitine O-acetyltransferase activity"/>
    <property type="evidence" value="ECO:0007669"/>
    <property type="project" value="UniProtKB-EC"/>
</dbReference>
<dbReference type="FunCoup" id="G8ZM64">
    <property type="interactions" value="229"/>
</dbReference>
<dbReference type="GO" id="GO:0009437">
    <property type="term" value="P:carnitine metabolic process"/>
    <property type="evidence" value="ECO:0007669"/>
    <property type="project" value="EnsemblFungi"/>
</dbReference>
<dbReference type="PANTHER" id="PTHR22589">
    <property type="entry name" value="CARNITINE O-ACYLTRANSFERASE"/>
    <property type="match status" value="1"/>
</dbReference>
<evidence type="ECO:0000256" key="14">
    <source>
        <dbReference type="ARBA" id="ARBA00052702"/>
    </source>
</evidence>
<dbReference type="GO" id="GO:0005743">
    <property type="term" value="C:mitochondrial inner membrane"/>
    <property type="evidence" value="ECO:0007669"/>
    <property type="project" value="UniProtKB-SubCell"/>
</dbReference>
<evidence type="ECO:0000256" key="13">
    <source>
        <dbReference type="ARBA" id="ARBA00023315"/>
    </source>
</evidence>